<feature type="domain" description="DUF4439" evidence="2">
    <location>
        <begin position="39"/>
        <end position="169"/>
    </location>
</feature>
<evidence type="ECO:0000256" key="1">
    <source>
        <dbReference type="SAM" id="MobiDB-lite"/>
    </source>
</evidence>
<dbReference type="Proteomes" id="UP000509303">
    <property type="component" value="Chromosome"/>
</dbReference>
<dbReference type="AlphaFoldDB" id="A0A7H8NE41"/>
<protein>
    <submittedName>
        <fullName evidence="3">Ferritin-like domain-containing protein</fullName>
    </submittedName>
</protein>
<sequence length="187" mass="19291">MSRARQHTAKAGGVDSAKAAEGSAREQAHDAPAEPTLRAMQAALAAEHAAVYGYGVVGGRIEDQRLPEAREGLTAHRARRDALERDVRALKGEPVSSAAAYALPFPVPDAAAAARLAGEIEARLCSVYADLVRAAEGGARREAAAALREAAVRAVRWRGSSVTFPGLTERTAGGAPSTAASDLADAL</sequence>
<dbReference type="SUPFAM" id="SSF47240">
    <property type="entry name" value="Ferritin-like"/>
    <property type="match status" value="1"/>
</dbReference>
<accession>A0A7H8NE41</accession>
<dbReference type="Pfam" id="PF14530">
    <property type="entry name" value="DUF4439"/>
    <property type="match status" value="1"/>
</dbReference>
<dbReference type="InterPro" id="IPR012347">
    <property type="entry name" value="Ferritin-like"/>
</dbReference>
<keyword evidence="4" id="KW-1185">Reference proteome</keyword>
<dbReference type="InterPro" id="IPR009078">
    <property type="entry name" value="Ferritin-like_SF"/>
</dbReference>
<evidence type="ECO:0000313" key="4">
    <source>
        <dbReference type="Proteomes" id="UP000509303"/>
    </source>
</evidence>
<dbReference type="Gene3D" id="1.20.1260.10">
    <property type="match status" value="1"/>
</dbReference>
<gene>
    <name evidence="3" type="ORF">HUT08_27750</name>
</gene>
<evidence type="ECO:0000259" key="2">
    <source>
        <dbReference type="Pfam" id="PF14530"/>
    </source>
</evidence>
<proteinExistence type="predicted"/>
<dbReference type="InterPro" id="IPR029447">
    <property type="entry name" value="DUF4439"/>
</dbReference>
<reference evidence="3 4" key="1">
    <citation type="submission" date="2020-06" db="EMBL/GenBank/DDBJ databases">
        <title>Genome mining for natural products.</title>
        <authorList>
            <person name="Zhang B."/>
            <person name="Shi J."/>
            <person name="Ge H."/>
        </authorList>
    </citation>
    <scope>NUCLEOTIDE SEQUENCE [LARGE SCALE GENOMIC DNA]</scope>
    <source>
        <strain evidence="3 4">NA00687</strain>
    </source>
</reference>
<feature type="compositionally biased region" description="Basic and acidic residues" evidence="1">
    <location>
        <begin position="23"/>
        <end position="32"/>
    </location>
</feature>
<name>A0A7H8NE41_9ACTN</name>
<organism evidence="3 4">
    <name type="scientific">Streptomyces buecherae</name>
    <dbReference type="NCBI Taxonomy" id="2763006"/>
    <lineage>
        <taxon>Bacteria</taxon>
        <taxon>Bacillati</taxon>
        <taxon>Actinomycetota</taxon>
        <taxon>Actinomycetes</taxon>
        <taxon>Kitasatosporales</taxon>
        <taxon>Streptomycetaceae</taxon>
        <taxon>Streptomyces</taxon>
    </lineage>
</organism>
<feature type="region of interest" description="Disordered" evidence="1">
    <location>
        <begin position="1"/>
        <end position="32"/>
    </location>
</feature>
<evidence type="ECO:0000313" key="3">
    <source>
        <dbReference type="EMBL" id="QKW52705.1"/>
    </source>
</evidence>
<dbReference type="EMBL" id="CP054929">
    <property type="protein sequence ID" value="QKW52705.1"/>
    <property type="molecule type" value="Genomic_DNA"/>
</dbReference>